<dbReference type="PANTHER" id="PTHR42915:SF1">
    <property type="entry name" value="PEPTIDOGLYCAN BETA-N-ACETYLMURAMIDASE NAMZ"/>
    <property type="match status" value="1"/>
</dbReference>
<evidence type="ECO:0000313" key="5">
    <source>
        <dbReference type="EMBL" id="QRJ65037.1"/>
    </source>
</evidence>
<protein>
    <submittedName>
        <fullName evidence="5">DUF1343 domain-containing protein</fullName>
    </submittedName>
</protein>
<dbReference type="Proteomes" id="UP000663444">
    <property type="component" value="Chromosome"/>
</dbReference>
<evidence type="ECO:0000259" key="2">
    <source>
        <dbReference type="Pfam" id="PF00144"/>
    </source>
</evidence>
<accession>A0A974SRB1</accession>
<dbReference type="SUPFAM" id="SSF56601">
    <property type="entry name" value="beta-lactamase/transpeptidase-like"/>
    <property type="match status" value="1"/>
</dbReference>
<dbReference type="GO" id="GO:0033922">
    <property type="term" value="F:peptidoglycan beta-N-acetylmuramidase activity"/>
    <property type="evidence" value="ECO:0007669"/>
    <property type="project" value="InterPro"/>
</dbReference>
<dbReference type="KEGG" id="ares:IWH25_06770"/>
<dbReference type="RefSeq" id="WP_203388562.1">
    <property type="nucleotide sequence ID" value="NZ_CP064781.1"/>
</dbReference>
<proteinExistence type="predicted"/>
<reference evidence="5" key="1">
    <citation type="submission" date="2020-11" db="EMBL/GenBank/DDBJ databases">
        <title>Azospira restricta DSM 18626 genome sequence.</title>
        <authorList>
            <person name="Moe W.M."/>
        </authorList>
    </citation>
    <scope>NUCLEOTIDE SEQUENCE</scope>
    <source>
        <strain evidence="5">DSM 18626</strain>
    </source>
</reference>
<dbReference type="Gene3D" id="3.40.710.10">
    <property type="entry name" value="DD-peptidase/beta-lactamase superfamily"/>
    <property type="match status" value="1"/>
</dbReference>
<feature type="signal peptide" evidence="1">
    <location>
        <begin position="1"/>
        <end position="18"/>
    </location>
</feature>
<dbReference type="Gene3D" id="3.40.50.12170">
    <property type="entry name" value="Uncharacterised protein PF07075, DUF1343"/>
    <property type="match status" value="1"/>
</dbReference>
<dbReference type="Pfam" id="PF07075">
    <property type="entry name" value="NamZ_N"/>
    <property type="match status" value="1"/>
</dbReference>
<feature type="chain" id="PRO_5037731586" evidence="1">
    <location>
        <begin position="19"/>
        <end position="772"/>
    </location>
</feature>
<organism evidence="5 6">
    <name type="scientific">Azospira restricta</name>
    <dbReference type="NCBI Taxonomy" id="404405"/>
    <lineage>
        <taxon>Bacteria</taxon>
        <taxon>Pseudomonadati</taxon>
        <taxon>Pseudomonadota</taxon>
        <taxon>Betaproteobacteria</taxon>
        <taxon>Rhodocyclales</taxon>
        <taxon>Rhodocyclaceae</taxon>
        <taxon>Azospira</taxon>
    </lineage>
</organism>
<evidence type="ECO:0000259" key="3">
    <source>
        <dbReference type="Pfam" id="PF07075"/>
    </source>
</evidence>
<evidence type="ECO:0000256" key="1">
    <source>
        <dbReference type="SAM" id="SignalP"/>
    </source>
</evidence>
<dbReference type="Pfam" id="PF00144">
    <property type="entry name" value="Beta-lactamase"/>
    <property type="match status" value="1"/>
</dbReference>
<evidence type="ECO:0000259" key="4">
    <source>
        <dbReference type="Pfam" id="PF20732"/>
    </source>
</evidence>
<dbReference type="PANTHER" id="PTHR42915">
    <property type="entry name" value="HYPOTHETICAL 460 KDA PROTEIN IN FEUA-SIGW INTERGENIC REGION [PRECURSOR]"/>
    <property type="match status" value="1"/>
</dbReference>
<name>A0A974SRB1_9RHOO</name>
<dbReference type="Pfam" id="PF20732">
    <property type="entry name" value="NamZ_C"/>
    <property type="match status" value="1"/>
</dbReference>
<feature type="domain" description="Peptidoglycan beta-N-acetylmuramidase NamZ C-terminal" evidence="4">
    <location>
        <begin position="622"/>
        <end position="770"/>
    </location>
</feature>
<dbReference type="InterPro" id="IPR012338">
    <property type="entry name" value="Beta-lactam/transpept-like"/>
</dbReference>
<dbReference type="InterPro" id="IPR048503">
    <property type="entry name" value="NamZ_C"/>
</dbReference>
<dbReference type="InterPro" id="IPR001466">
    <property type="entry name" value="Beta-lactam-related"/>
</dbReference>
<evidence type="ECO:0000313" key="6">
    <source>
        <dbReference type="Proteomes" id="UP000663444"/>
    </source>
</evidence>
<feature type="domain" description="Peptidoglycan beta-N-acetylmuramidase NamZ N-terminal" evidence="3">
    <location>
        <begin position="418"/>
        <end position="616"/>
    </location>
</feature>
<gene>
    <name evidence="5" type="ORF">IWH25_06770</name>
</gene>
<keyword evidence="6" id="KW-1185">Reference proteome</keyword>
<dbReference type="Gene3D" id="3.90.1150.140">
    <property type="match status" value="1"/>
</dbReference>
<dbReference type="InterPro" id="IPR008302">
    <property type="entry name" value="NamZ"/>
</dbReference>
<dbReference type="AlphaFoldDB" id="A0A974SRB1"/>
<dbReference type="InterPro" id="IPR048502">
    <property type="entry name" value="NamZ_N"/>
</dbReference>
<sequence>MKRLLPLLGLFVAALAGAQPHLDVERLAPIAGIVEAEIAAGRIPGAVVLVGQRERIVYAQAFGQRALAPEAEPMTLDTVFDLASLTKVVATTPAVLRLAERGRLQLDAPAARYWPAFATHGKERISVRQLLAHTSGLPAGIDLAGAATPAAALARLAAVKPLSPPGGDPRYSDANFAVLGELVRRVSGQPLAAYVERQILRPLAMHDSGFLPPARLQPRLAPTTGNGRGLRRGEVHDPLAARLGGAAGNAGLFASAGDLARFARALLAGGAPILQPASVAAMFSPQTHAAAPPRGLGWRLEAPLAANRAALPPFAAASHLGYTGTGLWLDPLSGVHVVVLSSRLHPDGNGDASSLRARVVAAVAAALGPQPPQLFAAARPELAARVAPYVPKAVAAPVRAGIDVLAAAGFAPLAGLRVGLLTNRSGVDAAGRRSVDVLAAAPGVALVALFSPEHGLAADREGRVGDERDALTGLPVYSLYGATRRPTAAMLDGLDALVVDLADAGVRFYTYATTLAYVLEAAAERNLPVFVLDRPNPLAAGIAQGPALDAGRQSFTGYWPLPLRHGLTLGEFARLFVAEAGLAVRLSVVPLAGYRRGLWHDDTGLPWLPPSPNLLSLAAATLYPAVGLVEGAAVSVGRGTDAPFEQLGAPWIDGRQLAAELDALALPGVRFVPTEFVPATSRYAGEPCHGVRIEVLDRAALDSPQLGVALASVLHRLYPQHFALDKILGNLGSEETLAAIRAGQAPAAIAAGWAPALADFRARAAPFLLYAD</sequence>
<keyword evidence="1" id="KW-0732">Signal</keyword>
<dbReference type="EMBL" id="CP064781">
    <property type="protein sequence ID" value="QRJ65037.1"/>
    <property type="molecule type" value="Genomic_DNA"/>
</dbReference>
<feature type="domain" description="Beta-lactamase-related" evidence="2">
    <location>
        <begin position="32"/>
        <end position="353"/>
    </location>
</feature>